<comment type="caution">
    <text evidence="2">The sequence shown here is derived from an EMBL/GenBank/DDBJ whole genome shotgun (WGS) entry which is preliminary data.</text>
</comment>
<evidence type="ECO:0000313" key="2">
    <source>
        <dbReference type="EMBL" id="GAA4435256.1"/>
    </source>
</evidence>
<dbReference type="EMBL" id="BAABEY010000012">
    <property type="protein sequence ID" value="GAA4435256.1"/>
    <property type="molecule type" value="Genomic_DNA"/>
</dbReference>
<dbReference type="InterPro" id="IPR005135">
    <property type="entry name" value="Endo/exonuclease/phosphatase"/>
</dbReference>
<evidence type="ECO:0000259" key="1">
    <source>
        <dbReference type="Pfam" id="PF03372"/>
    </source>
</evidence>
<protein>
    <submittedName>
        <fullName evidence="2">Endonuclease/exonuclease/phosphatase family protein</fullName>
    </submittedName>
</protein>
<keyword evidence="2" id="KW-0255">Endonuclease</keyword>
<dbReference type="RefSeq" id="WP_345027138.1">
    <property type="nucleotide sequence ID" value="NZ_BAABEY010000012.1"/>
</dbReference>
<dbReference type="PANTHER" id="PTHR14859">
    <property type="entry name" value="CALCOFLUOR WHITE HYPERSENSITIVE PROTEIN PRECURSOR"/>
    <property type="match status" value="1"/>
</dbReference>
<reference evidence="3" key="1">
    <citation type="journal article" date="2019" name="Int. J. Syst. Evol. Microbiol.">
        <title>The Global Catalogue of Microorganisms (GCM) 10K type strain sequencing project: providing services to taxonomists for standard genome sequencing and annotation.</title>
        <authorList>
            <consortium name="The Broad Institute Genomics Platform"/>
            <consortium name="The Broad Institute Genome Sequencing Center for Infectious Disease"/>
            <person name="Wu L."/>
            <person name="Ma J."/>
        </authorList>
    </citation>
    <scope>NUCLEOTIDE SEQUENCE [LARGE SCALE GENOMIC DNA]</scope>
    <source>
        <strain evidence="3">JCM 31920</strain>
    </source>
</reference>
<dbReference type="Pfam" id="PF03372">
    <property type="entry name" value="Exo_endo_phos"/>
    <property type="match status" value="1"/>
</dbReference>
<dbReference type="InterPro" id="IPR036691">
    <property type="entry name" value="Endo/exonu/phosph_ase_sf"/>
</dbReference>
<dbReference type="GO" id="GO:0004519">
    <property type="term" value="F:endonuclease activity"/>
    <property type="evidence" value="ECO:0007669"/>
    <property type="project" value="UniProtKB-KW"/>
</dbReference>
<keyword evidence="2" id="KW-0378">Hydrolase</keyword>
<dbReference type="SUPFAM" id="SSF56219">
    <property type="entry name" value="DNase I-like"/>
    <property type="match status" value="1"/>
</dbReference>
<feature type="domain" description="Endonuclease/exonuclease/phosphatase" evidence="1">
    <location>
        <begin position="37"/>
        <end position="260"/>
    </location>
</feature>
<gene>
    <name evidence="2" type="ORF">GCM10023091_11390</name>
</gene>
<organism evidence="2 3">
    <name type="scientific">Ravibacter arvi</name>
    <dbReference type="NCBI Taxonomy" id="2051041"/>
    <lineage>
        <taxon>Bacteria</taxon>
        <taxon>Pseudomonadati</taxon>
        <taxon>Bacteroidota</taxon>
        <taxon>Cytophagia</taxon>
        <taxon>Cytophagales</taxon>
        <taxon>Spirosomataceae</taxon>
        <taxon>Ravibacter</taxon>
    </lineage>
</organism>
<dbReference type="InterPro" id="IPR051916">
    <property type="entry name" value="GPI-anchor_lipid_remodeler"/>
</dbReference>
<dbReference type="Gene3D" id="3.60.10.10">
    <property type="entry name" value="Endonuclease/exonuclease/phosphatase"/>
    <property type="match status" value="1"/>
</dbReference>
<dbReference type="Proteomes" id="UP001501508">
    <property type="component" value="Unassembled WGS sequence"/>
</dbReference>
<accession>A0ABP8LUV6</accession>
<sequence>MNFERTLQILILSLTVLSGGTSTAQSQANRPVRLKVMSYNIHHANPPERTDGFIDLPAIARVIRSSDPDLVALQEVDVNTIRSGKGVHQARELAALTGMHFFFAKAIDHEGGDYGVAVLSKFPPVDSLRLPLPLPENVKGEPRTLAAVAIEPRKGDRIWFGSTHLDLTEATRLFQCELILKNLATKTDPVILAGDFNAVPESRELSRLSSAFTRTCNEDCPPTIPVIRPRKTIDFILYTQEKRIKTLKHQVISETYASDHLPVVAELSFD</sequence>
<keyword evidence="2" id="KW-0540">Nuclease</keyword>
<proteinExistence type="predicted"/>
<name>A0ABP8LUV6_9BACT</name>
<keyword evidence="3" id="KW-1185">Reference proteome</keyword>
<dbReference type="PANTHER" id="PTHR14859:SF15">
    <property type="entry name" value="ENDONUCLEASE_EXONUCLEASE_PHOSPHATASE DOMAIN-CONTAINING PROTEIN"/>
    <property type="match status" value="1"/>
</dbReference>
<evidence type="ECO:0000313" key="3">
    <source>
        <dbReference type="Proteomes" id="UP001501508"/>
    </source>
</evidence>